<evidence type="ECO:0000313" key="4">
    <source>
        <dbReference type="Proteomes" id="UP000054359"/>
    </source>
</evidence>
<feature type="non-terminal residue" evidence="3">
    <location>
        <position position="167"/>
    </location>
</feature>
<dbReference type="OrthoDB" id="18964at2759"/>
<reference evidence="3 4" key="1">
    <citation type="submission" date="2013-11" db="EMBL/GenBank/DDBJ databases">
        <title>Genome sequencing of Stegodyphus mimosarum.</title>
        <authorList>
            <person name="Bechsgaard J."/>
        </authorList>
    </citation>
    <scope>NUCLEOTIDE SEQUENCE [LARGE SCALE GENOMIC DNA]</scope>
</reference>
<keyword evidence="4" id="KW-1185">Reference proteome</keyword>
<proteinExistence type="inferred from homology"/>
<dbReference type="GO" id="GO:0030133">
    <property type="term" value="C:transport vesicle"/>
    <property type="evidence" value="ECO:0007669"/>
    <property type="project" value="InterPro"/>
</dbReference>
<evidence type="ECO:0000256" key="2">
    <source>
        <dbReference type="ARBA" id="ARBA00019580"/>
    </source>
</evidence>
<comment type="similarity">
    <text evidence="1">Belongs to the BLOC1S5 family.</text>
</comment>
<sequence length="167" mass="19851">MNESTAFSKVVRDIGDVQSRLFDHRPFTQGEAKFLLQEFEEKRKEREVQYMFEMLEMVTDIRETQIEKAVKLADMHLCHLTAHYEVAIRMCKNILERGESDRNKKILEQRREQRKQEWIAFIDDLQAKSAAVNETFANKEQELKNHYNKLEIAMHISPEHSHNSSKD</sequence>
<dbReference type="STRING" id="407821.A0A087SZN3"/>
<dbReference type="EMBL" id="KK112696">
    <property type="protein sequence ID" value="KFM58322.1"/>
    <property type="molecule type" value="Genomic_DNA"/>
</dbReference>
<evidence type="ECO:0000313" key="3">
    <source>
        <dbReference type="EMBL" id="KFM58322.1"/>
    </source>
</evidence>
<dbReference type="Pfam" id="PF14942">
    <property type="entry name" value="Muted"/>
    <property type="match status" value="1"/>
</dbReference>
<dbReference type="OMA" id="MHGNLNE"/>
<protein>
    <recommendedName>
        <fullName evidence="2">Biogenesis of lysosome-related organelles complex 1 subunit 5</fullName>
    </recommendedName>
</protein>
<accession>A0A087SZN3</accession>
<dbReference type="AlphaFoldDB" id="A0A087SZN3"/>
<dbReference type="Proteomes" id="UP000054359">
    <property type="component" value="Unassembled WGS sequence"/>
</dbReference>
<evidence type="ECO:0000256" key="1">
    <source>
        <dbReference type="ARBA" id="ARBA00010754"/>
    </source>
</evidence>
<name>A0A087SZN3_STEMI</name>
<gene>
    <name evidence="3" type="ORF">X975_02093</name>
</gene>
<dbReference type="GO" id="GO:0031083">
    <property type="term" value="C:BLOC-1 complex"/>
    <property type="evidence" value="ECO:0007669"/>
    <property type="project" value="InterPro"/>
</dbReference>
<dbReference type="PANTHER" id="PTHR31784:SF2">
    <property type="entry name" value="BIOGENESIS OF LYSOSOME-RELATED ORGANELLES COMPLEX 1 SUBUNIT 5"/>
    <property type="match status" value="1"/>
</dbReference>
<organism evidence="3 4">
    <name type="scientific">Stegodyphus mimosarum</name>
    <name type="common">African social velvet spider</name>
    <dbReference type="NCBI Taxonomy" id="407821"/>
    <lineage>
        <taxon>Eukaryota</taxon>
        <taxon>Metazoa</taxon>
        <taxon>Ecdysozoa</taxon>
        <taxon>Arthropoda</taxon>
        <taxon>Chelicerata</taxon>
        <taxon>Arachnida</taxon>
        <taxon>Araneae</taxon>
        <taxon>Araneomorphae</taxon>
        <taxon>Entelegynae</taxon>
        <taxon>Eresoidea</taxon>
        <taxon>Eresidae</taxon>
        <taxon>Stegodyphus</taxon>
    </lineage>
</organism>
<dbReference type="InterPro" id="IPR017243">
    <property type="entry name" value="Bloc1s5"/>
</dbReference>
<dbReference type="PANTHER" id="PTHR31784">
    <property type="entry name" value="BIOGENESIS OF LYSOSOME-RELATED ORGANELLES COMPLEX 1 SUBUNIT 5"/>
    <property type="match status" value="1"/>
</dbReference>